<proteinExistence type="predicted"/>
<sequence length="43" mass="4770">MEAPPGIQSTLAVLRYLRPVSSGKHLQWIRDVKQILSGSGFCE</sequence>
<accession>A0A8T0SZ20</accession>
<protein>
    <submittedName>
        <fullName evidence="1">Uncharacterized protein</fullName>
    </submittedName>
</protein>
<evidence type="ECO:0000313" key="1">
    <source>
        <dbReference type="EMBL" id="KAG2604762.1"/>
    </source>
</evidence>
<dbReference type="EMBL" id="CM029044">
    <property type="protein sequence ID" value="KAG2604762.1"/>
    <property type="molecule type" value="Genomic_DNA"/>
</dbReference>
<comment type="caution">
    <text evidence="1">The sequence shown here is derived from an EMBL/GenBank/DDBJ whole genome shotgun (WGS) entry which is preliminary data.</text>
</comment>
<gene>
    <name evidence="1" type="ORF">PVAP13_4NG157605</name>
</gene>
<organism evidence="1 2">
    <name type="scientific">Panicum virgatum</name>
    <name type="common">Blackwell switchgrass</name>
    <dbReference type="NCBI Taxonomy" id="38727"/>
    <lineage>
        <taxon>Eukaryota</taxon>
        <taxon>Viridiplantae</taxon>
        <taxon>Streptophyta</taxon>
        <taxon>Embryophyta</taxon>
        <taxon>Tracheophyta</taxon>
        <taxon>Spermatophyta</taxon>
        <taxon>Magnoliopsida</taxon>
        <taxon>Liliopsida</taxon>
        <taxon>Poales</taxon>
        <taxon>Poaceae</taxon>
        <taxon>PACMAD clade</taxon>
        <taxon>Panicoideae</taxon>
        <taxon>Panicodae</taxon>
        <taxon>Paniceae</taxon>
        <taxon>Panicinae</taxon>
        <taxon>Panicum</taxon>
        <taxon>Panicum sect. Hiantes</taxon>
    </lineage>
</organism>
<evidence type="ECO:0000313" key="2">
    <source>
        <dbReference type="Proteomes" id="UP000823388"/>
    </source>
</evidence>
<reference evidence="1" key="1">
    <citation type="submission" date="2020-05" db="EMBL/GenBank/DDBJ databases">
        <title>WGS assembly of Panicum virgatum.</title>
        <authorList>
            <person name="Lovell J.T."/>
            <person name="Jenkins J."/>
            <person name="Shu S."/>
            <person name="Juenger T.E."/>
            <person name="Schmutz J."/>
        </authorList>
    </citation>
    <scope>NUCLEOTIDE SEQUENCE</scope>
    <source>
        <strain evidence="1">AP13</strain>
    </source>
</reference>
<name>A0A8T0SZ20_PANVG</name>
<dbReference type="AlphaFoldDB" id="A0A8T0SZ20"/>
<keyword evidence="2" id="KW-1185">Reference proteome</keyword>
<dbReference type="Proteomes" id="UP000823388">
    <property type="component" value="Chromosome 4N"/>
</dbReference>